<proteinExistence type="predicted"/>
<evidence type="ECO:0000313" key="1">
    <source>
        <dbReference type="EMBL" id="EGC17247.1"/>
    </source>
</evidence>
<dbReference type="STRING" id="888741.HMPREF9098_1263"/>
<reference evidence="1 2" key="1">
    <citation type="submission" date="2011-01" db="EMBL/GenBank/DDBJ databases">
        <authorList>
            <person name="Muzny D."/>
            <person name="Qin X."/>
            <person name="Deng J."/>
            <person name="Jiang H."/>
            <person name="Liu Y."/>
            <person name="Qu J."/>
            <person name="Song X.-Z."/>
            <person name="Zhang L."/>
            <person name="Thornton R."/>
            <person name="Coyle M."/>
            <person name="Francisco L."/>
            <person name="Jackson L."/>
            <person name="Javaid M."/>
            <person name="Korchina V."/>
            <person name="Kovar C."/>
            <person name="Mata R."/>
            <person name="Mathew T."/>
            <person name="Ngo R."/>
            <person name="Nguyen L."/>
            <person name="Nguyen N."/>
            <person name="Okwuonu G."/>
            <person name="Ongeri F."/>
            <person name="Pham C."/>
            <person name="Simmons D."/>
            <person name="Wilczek-Boney K."/>
            <person name="Hale W."/>
            <person name="Jakkamsetti A."/>
            <person name="Pham P."/>
            <person name="Ruth R."/>
            <person name="San Lucas F."/>
            <person name="Warren J."/>
            <person name="Zhang J."/>
            <person name="Zhao Z."/>
            <person name="Zhou C."/>
            <person name="Zhu D."/>
            <person name="Lee S."/>
            <person name="Bess C."/>
            <person name="Blankenburg K."/>
            <person name="Forbes L."/>
            <person name="Fu Q."/>
            <person name="Gubbala S."/>
            <person name="Hirani K."/>
            <person name="Jayaseelan J.C."/>
            <person name="Lara F."/>
            <person name="Munidasa M."/>
            <person name="Palculict T."/>
            <person name="Patil S."/>
            <person name="Pu L.-L."/>
            <person name="Saada N."/>
            <person name="Tang L."/>
            <person name="Weissenberger G."/>
            <person name="Zhu Y."/>
            <person name="Hemphill L."/>
            <person name="Shang Y."/>
            <person name="Youmans B."/>
            <person name="Ayvaz T."/>
            <person name="Ross M."/>
            <person name="Santibanez J."/>
            <person name="Aqrawi P."/>
            <person name="Gross S."/>
            <person name="Joshi V."/>
            <person name="Fowler G."/>
            <person name="Nazareth L."/>
            <person name="Reid J."/>
            <person name="Worley K."/>
            <person name="Petrosino J."/>
            <person name="Highlander S."/>
            <person name="Gibbs R."/>
        </authorList>
    </citation>
    <scope>NUCLEOTIDE SEQUENCE [LARGE SCALE GENOMIC DNA]</scope>
    <source>
        <strain evidence="1 2">ATCC 33394</strain>
    </source>
</reference>
<keyword evidence="2" id="KW-1185">Reference proteome</keyword>
<dbReference type="Proteomes" id="UP000004088">
    <property type="component" value="Unassembled WGS sequence"/>
</dbReference>
<name>F0EZS8_9NEIS</name>
<gene>
    <name evidence="1" type="ORF">HMPREF9098_1263</name>
</gene>
<comment type="caution">
    <text evidence="1">The sequence shown here is derived from an EMBL/GenBank/DDBJ whole genome shotgun (WGS) entry which is preliminary data.</text>
</comment>
<dbReference type="EMBL" id="AEWV01000021">
    <property type="protein sequence ID" value="EGC17247.1"/>
    <property type="molecule type" value="Genomic_DNA"/>
</dbReference>
<organism evidence="1 2">
    <name type="scientific">Kingella denitrificans ATCC 33394</name>
    <dbReference type="NCBI Taxonomy" id="888741"/>
    <lineage>
        <taxon>Bacteria</taxon>
        <taxon>Pseudomonadati</taxon>
        <taxon>Pseudomonadota</taxon>
        <taxon>Betaproteobacteria</taxon>
        <taxon>Neisseriales</taxon>
        <taxon>Neisseriaceae</taxon>
        <taxon>Kingella</taxon>
    </lineage>
</organism>
<sequence length="59" mass="6211">MGGGGHGGGNRKKGRILARRQTVCRLLSVRLGGVQKQPARLYTANLGTVAISLVLLRGK</sequence>
<evidence type="ECO:0000313" key="2">
    <source>
        <dbReference type="Proteomes" id="UP000004088"/>
    </source>
</evidence>
<dbReference type="HOGENOM" id="CLU_2954375_0_0_4"/>
<dbReference type="AlphaFoldDB" id="F0EZS8"/>
<accession>F0EZS8</accession>
<protein>
    <submittedName>
        <fullName evidence="1">Uncharacterized protein</fullName>
    </submittedName>
</protein>